<dbReference type="PROSITE" id="PS51900">
    <property type="entry name" value="CB"/>
    <property type="match status" value="1"/>
</dbReference>
<feature type="domain" description="Tyr recombinase" evidence="5">
    <location>
        <begin position="363"/>
        <end position="561"/>
    </location>
</feature>
<reference evidence="8" key="1">
    <citation type="journal article" date="2019" name="Int. J. Syst. Evol. Microbiol.">
        <title>The Global Catalogue of Microorganisms (GCM) 10K type strain sequencing project: providing services to taxonomists for standard genome sequencing and annotation.</title>
        <authorList>
            <consortium name="The Broad Institute Genomics Platform"/>
            <consortium name="The Broad Institute Genome Sequencing Center for Infectious Disease"/>
            <person name="Wu L."/>
            <person name="Ma J."/>
        </authorList>
    </citation>
    <scope>NUCLEOTIDE SEQUENCE [LARGE SCALE GENOMIC DNA]</scope>
    <source>
        <strain evidence="8">ZS-35-S2</strain>
    </source>
</reference>
<sequence>MSRALDVAGQGSTWLRHFTDDEYTALVISADKGRYESGRTRRQGRREFIEQWPDLGAWMAAPVADRLMHAPPYAEARHRHVVVRGHRLYVSLLAMHDRLTLDYPWLFANSFKDLLTESGKLLGMGPDWLTPLDVEALRIGYRQPAAHRTLAGASIRIALHRGNPDWRTITVEDLDRFRAELDAFAARDDVRSLRPEFVAGGRVRGWYRNLRTSVYTTQVVLHSLGVVTEQVRYISIGGRPHQRPSAPPAIEKVINRYIERTAPARTHDNLRTRFRVFTSWLTEHHPEVTNLVQLTRTQLEEFLTWVATGYCNYRTGQPVSVSTQVHTISVLNVFLRKTLAWGWGDVPDRPLLSHLDMPKQVKTVPRYLPALELEAVVQGIRALTDPYQQAACLIARWVGPRRSEIRRLELDCLDAYPDGHPRLRIPAGKTYTERMVPLHPEAADALRVCVAQTRARRQRPLLDQVTGKPTHYVFQLRGRLLSDYFLFDSALQQACDHAGLVDADGAKTVTSHRFRHTVGTQLAEEGARIQTIMAILGHTSPAMSLFYARISDTAVLRDYQTALQPGALLAGPAAEAIRNNELSEQAVNWLSSNYYKTALELGHCLRLPEEGPCECDLFLTCSKFFTTADYQSRLQERLCLEQRLAEDAAQRGWPREVERHNATAKRIAGLLDELAPQTR</sequence>
<dbReference type="InterPro" id="IPR044068">
    <property type="entry name" value="CB"/>
</dbReference>
<dbReference type="InterPro" id="IPR013762">
    <property type="entry name" value="Integrase-like_cat_sf"/>
</dbReference>
<evidence type="ECO:0000256" key="1">
    <source>
        <dbReference type="ARBA" id="ARBA00008857"/>
    </source>
</evidence>
<dbReference type="PROSITE" id="PS51898">
    <property type="entry name" value="TYR_RECOMBINASE"/>
    <property type="match status" value="1"/>
</dbReference>
<evidence type="ECO:0000313" key="7">
    <source>
        <dbReference type="EMBL" id="MFC6018091.1"/>
    </source>
</evidence>
<accession>A0ABW1KA51</accession>
<dbReference type="InterPro" id="IPR011010">
    <property type="entry name" value="DNA_brk_join_enz"/>
</dbReference>
<dbReference type="InterPro" id="IPR002104">
    <property type="entry name" value="Integrase_catalytic"/>
</dbReference>
<proteinExistence type="inferred from homology"/>
<dbReference type="Gene3D" id="1.10.150.130">
    <property type="match status" value="1"/>
</dbReference>
<keyword evidence="8" id="KW-1185">Reference proteome</keyword>
<dbReference type="PANTHER" id="PTHR30349">
    <property type="entry name" value="PHAGE INTEGRASE-RELATED"/>
    <property type="match status" value="1"/>
</dbReference>
<comment type="similarity">
    <text evidence="1">Belongs to the 'phage' integrase family.</text>
</comment>
<evidence type="ECO:0000256" key="2">
    <source>
        <dbReference type="ARBA" id="ARBA00023125"/>
    </source>
</evidence>
<evidence type="ECO:0000256" key="3">
    <source>
        <dbReference type="ARBA" id="ARBA00023172"/>
    </source>
</evidence>
<evidence type="ECO:0000259" key="6">
    <source>
        <dbReference type="PROSITE" id="PS51900"/>
    </source>
</evidence>
<protein>
    <submittedName>
        <fullName evidence="7">Tyrosine-type recombinase/integrase</fullName>
    </submittedName>
</protein>
<name>A0ABW1KA51_9ACTN</name>
<comment type="caution">
    <text evidence="7">The sequence shown here is derived from an EMBL/GenBank/DDBJ whole genome shotgun (WGS) entry which is preliminary data.</text>
</comment>
<evidence type="ECO:0000259" key="5">
    <source>
        <dbReference type="PROSITE" id="PS51898"/>
    </source>
</evidence>
<keyword evidence="2 4" id="KW-0238">DNA-binding</keyword>
<dbReference type="InterPro" id="IPR050090">
    <property type="entry name" value="Tyrosine_recombinase_XerCD"/>
</dbReference>
<keyword evidence="3" id="KW-0233">DNA recombination</keyword>
<dbReference type="Proteomes" id="UP001596203">
    <property type="component" value="Unassembled WGS sequence"/>
</dbReference>
<dbReference type="RefSeq" id="WP_377423111.1">
    <property type="nucleotide sequence ID" value="NZ_JBHSPR010000013.1"/>
</dbReference>
<feature type="domain" description="Core-binding (CB)" evidence="6">
    <location>
        <begin position="248"/>
        <end position="339"/>
    </location>
</feature>
<dbReference type="SUPFAM" id="SSF56349">
    <property type="entry name" value="DNA breaking-rejoining enzymes"/>
    <property type="match status" value="1"/>
</dbReference>
<dbReference type="Gene3D" id="1.10.443.10">
    <property type="entry name" value="Intergrase catalytic core"/>
    <property type="match status" value="1"/>
</dbReference>
<dbReference type="PANTHER" id="PTHR30349:SF64">
    <property type="entry name" value="PROPHAGE INTEGRASE INTD-RELATED"/>
    <property type="match status" value="1"/>
</dbReference>
<dbReference type="InterPro" id="IPR010998">
    <property type="entry name" value="Integrase_recombinase_N"/>
</dbReference>
<dbReference type="Pfam" id="PF00589">
    <property type="entry name" value="Phage_integrase"/>
    <property type="match status" value="1"/>
</dbReference>
<gene>
    <name evidence="7" type="ORF">ACFP2T_18010</name>
</gene>
<organism evidence="7 8">
    <name type="scientific">Plantactinospora solaniradicis</name>
    <dbReference type="NCBI Taxonomy" id="1723736"/>
    <lineage>
        <taxon>Bacteria</taxon>
        <taxon>Bacillati</taxon>
        <taxon>Actinomycetota</taxon>
        <taxon>Actinomycetes</taxon>
        <taxon>Micromonosporales</taxon>
        <taxon>Micromonosporaceae</taxon>
        <taxon>Plantactinospora</taxon>
    </lineage>
</organism>
<evidence type="ECO:0000256" key="4">
    <source>
        <dbReference type="PROSITE-ProRule" id="PRU01248"/>
    </source>
</evidence>
<dbReference type="EMBL" id="JBHSPR010000013">
    <property type="protein sequence ID" value="MFC6018091.1"/>
    <property type="molecule type" value="Genomic_DNA"/>
</dbReference>
<evidence type="ECO:0000313" key="8">
    <source>
        <dbReference type="Proteomes" id="UP001596203"/>
    </source>
</evidence>